<accession>A0A4U5NV22</accession>
<gene>
    <name evidence="2" type="ORF">L596_011553</name>
</gene>
<evidence type="ECO:0000313" key="2">
    <source>
        <dbReference type="EMBL" id="TKR87090.1"/>
    </source>
</evidence>
<name>A0A4U5NV22_STECR</name>
<feature type="compositionally biased region" description="Polar residues" evidence="1">
    <location>
        <begin position="1"/>
        <end position="19"/>
    </location>
</feature>
<dbReference type="AlphaFoldDB" id="A0A4U5NV22"/>
<reference evidence="2 3" key="1">
    <citation type="journal article" date="2015" name="Genome Biol.">
        <title>Comparative genomics of Steinernema reveals deeply conserved gene regulatory networks.</title>
        <authorList>
            <person name="Dillman A.R."/>
            <person name="Macchietto M."/>
            <person name="Porter C.F."/>
            <person name="Rogers A."/>
            <person name="Williams B."/>
            <person name="Antoshechkin I."/>
            <person name="Lee M.M."/>
            <person name="Goodwin Z."/>
            <person name="Lu X."/>
            <person name="Lewis E.E."/>
            <person name="Goodrich-Blair H."/>
            <person name="Stock S.P."/>
            <person name="Adams B.J."/>
            <person name="Sternberg P.W."/>
            <person name="Mortazavi A."/>
        </authorList>
    </citation>
    <scope>NUCLEOTIDE SEQUENCE [LARGE SCALE GENOMIC DNA]</scope>
    <source>
        <strain evidence="2 3">ALL</strain>
    </source>
</reference>
<feature type="compositionally biased region" description="Polar residues" evidence="1">
    <location>
        <begin position="40"/>
        <end position="62"/>
    </location>
</feature>
<feature type="region of interest" description="Disordered" evidence="1">
    <location>
        <begin position="1"/>
        <end position="25"/>
    </location>
</feature>
<organism evidence="2 3">
    <name type="scientific">Steinernema carpocapsae</name>
    <name type="common">Entomopathogenic nematode</name>
    <dbReference type="NCBI Taxonomy" id="34508"/>
    <lineage>
        <taxon>Eukaryota</taxon>
        <taxon>Metazoa</taxon>
        <taxon>Ecdysozoa</taxon>
        <taxon>Nematoda</taxon>
        <taxon>Chromadorea</taxon>
        <taxon>Rhabditida</taxon>
        <taxon>Tylenchina</taxon>
        <taxon>Panagrolaimomorpha</taxon>
        <taxon>Strongyloidoidea</taxon>
        <taxon>Steinernematidae</taxon>
        <taxon>Steinernema</taxon>
    </lineage>
</organism>
<dbReference type="EMBL" id="AZBU02000003">
    <property type="protein sequence ID" value="TKR87090.1"/>
    <property type="molecule type" value="Genomic_DNA"/>
</dbReference>
<proteinExistence type="predicted"/>
<keyword evidence="3" id="KW-1185">Reference proteome</keyword>
<dbReference type="Proteomes" id="UP000298663">
    <property type="component" value="Unassembled WGS sequence"/>
</dbReference>
<reference evidence="2 3" key="2">
    <citation type="journal article" date="2019" name="G3 (Bethesda)">
        <title>Hybrid Assembly of the Genome of the Entomopathogenic Nematode Steinernema carpocapsae Identifies the X-Chromosome.</title>
        <authorList>
            <person name="Serra L."/>
            <person name="Macchietto M."/>
            <person name="Macias-Munoz A."/>
            <person name="McGill C.J."/>
            <person name="Rodriguez I.M."/>
            <person name="Rodriguez B."/>
            <person name="Murad R."/>
            <person name="Mortazavi A."/>
        </authorList>
    </citation>
    <scope>NUCLEOTIDE SEQUENCE [LARGE SCALE GENOMIC DNA]</scope>
    <source>
        <strain evidence="2 3">ALL</strain>
    </source>
</reference>
<evidence type="ECO:0000256" key="1">
    <source>
        <dbReference type="SAM" id="MobiDB-lite"/>
    </source>
</evidence>
<protein>
    <submittedName>
        <fullName evidence="2">Uncharacterized protein</fullName>
    </submittedName>
</protein>
<comment type="caution">
    <text evidence="2">The sequence shown here is derived from an EMBL/GenBank/DDBJ whole genome shotgun (WGS) entry which is preliminary data.</text>
</comment>
<sequence>MLSQESRTSAFGPNTTTQKNPERRSISRLRIVSFAHLGNSAPNPFSKRLSSSSDQGRRSTPQRLLRTRIVAIARKQCQICRSTCTQPNARLACLCTSPTTLAPP</sequence>
<evidence type="ECO:0000313" key="3">
    <source>
        <dbReference type="Proteomes" id="UP000298663"/>
    </source>
</evidence>
<feature type="region of interest" description="Disordered" evidence="1">
    <location>
        <begin position="38"/>
        <end position="63"/>
    </location>
</feature>